<comment type="caution">
    <text evidence="7">The sequence shown here is derived from an EMBL/GenBank/DDBJ whole genome shotgun (WGS) entry which is preliminary data.</text>
</comment>
<evidence type="ECO:0000313" key="7">
    <source>
        <dbReference type="EMBL" id="KAF6208387.1"/>
    </source>
</evidence>
<evidence type="ECO:0000313" key="8">
    <source>
        <dbReference type="Proteomes" id="UP000466442"/>
    </source>
</evidence>
<sequence length="117" mass="13781">MDFHFSHLNFPIRGRCHANARERDRTQNVNTAFIILRTMIPTEPMERKLSKIETIRLATKYINHLAAALMTDSKLNPCSVLQKRLRFRDVFDNSLCTFCISDYKRYVRICECLKQVA</sequence>
<dbReference type="InterPro" id="IPR036638">
    <property type="entry name" value="HLH_DNA-bd_sf"/>
</dbReference>
<dbReference type="GO" id="GO:0000977">
    <property type="term" value="F:RNA polymerase II transcription regulatory region sequence-specific DNA binding"/>
    <property type="evidence" value="ECO:0007669"/>
    <property type="project" value="TreeGrafter"/>
</dbReference>
<dbReference type="GO" id="GO:0032502">
    <property type="term" value="P:developmental process"/>
    <property type="evidence" value="ECO:0007669"/>
    <property type="project" value="TreeGrafter"/>
</dbReference>
<dbReference type="EMBL" id="WIXP02000007">
    <property type="protein sequence ID" value="KAF6208387.1"/>
    <property type="molecule type" value="Genomic_DNA"/>
</dbReference>
<keyword evidence="4" id="KW-0804">Transcription</keyword>
<dbReference type="FunFam" id="4.10.280.10:FF:000010">
    <property type="entry name" value="Scleraxis bHLH transcription factor"/>
    <property type="match status" value="1"/>
</dbReference>
<dbReference type="AlphaFoldDB" id="A0A8S9XHF1"/>
<dbReference type="GO" id="GO:0000981">
    <property type="term" value="F:DNA-binding transcription factor activity, RNA polymerase II-specific"/>
    <property type="evidence" value="ECO:0007669"/>
    <property type="project" value="TreeGrafter"/>
</dbReference>
<evidence type="ECO:0000256" key="4">
    <source>
        <dbReference type="ARBA" id="ARBA00023163"/>
    </source>
</evidence>
<evidence type="ECO:0000256" key="1">
    <source>
        <dbReference type="ARBA" id="ARBA00004123"/>
    </source>
</evidence>
<comment type="subcellular location">
    <subcellularLocation>
        <location evidence="1">Nucleus</location>
    </subcellularLocation>
</comment>
<dbReference type="Gene3D" id="4.10.280.10">
    <property type="entry name" value="Helix-loop-helix DNA-binding domain"/>
    <property type="match status" value="1"/>
</dbReference>
<dbReference type="InterPro" id="IPR050283">
    <property type="entry name" value="E-box_TF_Regulators"/>
</dbReference>
<protein>
    <recommendedName>
        <fullName evidence="6">BHLH domain-containing protein</fullName>
    </recommendedName>
</protein>
<dbReference type="SMART" id="SM00353">
    <property type="entry name" value="HLH"/>
    <property type="match status" value="1"/>
</dbReference>
<feature type="domain" description="BHLH" evidence="6">
    <location>
        <begin position="13"/>
        <end position="65"/>
    </location>
</feature>
<dbReference type="OrthoDB" id="6106870at2759"/>
<dbReference type="CDD" id="cd11465">
    <property type="entry name" value="bHLH_TS_scleraxis_like"/>
    <property type="match status" value="1"/>
</dbReference>
<evidence type="ECO:0000256" key="2">
    <source>
        <dbReference type="ARBA" id="ARBA00023015"/>
    </source>
</evidence>
<dbReference type="SUPFAM" id="SSF47459">
    <property type="entry name" value="HLH, helix-loop-helix DNA-binding domain"/>
    <property type="match status" value="1"/>
</dbReference>
<reference evidence="7" key="1">
    <citation type="journal article" date="2021" name="Mol. Ecol. Resour.">
        <title>Apolygus lucorum genome provides insights into omnivorousness and mesophyll feeding.</title>
        <authorList>
            <person name="Liu Y."/>
            <person name="Liu H."/>
            <person name="Wang H."/>
            <person name="Huang T."/>
            <person name="Liu B."/>
            <person name="Yang B."/>
            <person name="Yin L."/>
            <person name="Li B."/>
            <person name="Zhang Y."/>
            <person name="Zhang S."/>
            <person name="Jiang F."/>
            <person name="Zhang X."/>
            <person name="Ren Y."/>
            <person name="Wang B."/>
            <person name="Wang S."/>
            <person name="Lu Y."/>
            <person name="Wu K."/>
            <person name="Fan W."/>
            <person name="Wang G."/>
        </authorList>
    </citation>
    <scope>NUCLEOTIDE SEQUENCE</scope>
    <source>
        <strain evidence="7">12Hb</strain>
    </source>
</reference>
<evidence type="ECO:0000256" key="3">
    <source>
        <dbReference type="ARBA" id="ARBA00023125"/>
    </source>
</evidence>
<name>A0A8S9XHF1_APOLU</name>
<evidence type="ECO:0000259" key="6">
    <source>
        <dbReference type="PROSITE" id="PS50888"/>
    </source>
</evidence>
<dbReference type="PANTHER" id="PTHR23349:SF42">
    <property type="entry name" value="BHLH DOMAIN-CONTAINING PROTEIN"/>
    <property type="match status" value="1"/>
</dbReference>
<dbReference type="Pfam" id="PF00010">
    <property type="entry name" value="HLH"/>
    <property type="match status" value="1"/>
</dbReference>
<dbReference type="PROSITE" id="PS50888">
    <property type="entry name" value="BHLH"/>
    <property type="match status" value="1"/>
</dbReference>
<proteinExistence type="predicted"/>
<dbReference type="GO" id="GO:0046983">
    <property type="term" value="F:protein dimerization activity"/>
    <property type="evidence" value="ECO:0007669"/>
    <property type="project" value="InterPro"/>
</dbReference>
<accession>A0A8S9XHF1</accession>
<gene>
    <name evidence="7" type="ORF">GE061_016841</name>
</gene>
<dbReference type="InterPro" id="IPR011598">
    <property type="entry name" value="bHLH_dom"/>
</dbReference>
<keyword evidence="8" id="KW-1185">Reference proteome</keyword>
<keyword evidence="5" id="KW-0539">Nucleus</keyword>
<dbReference type="Proteomes" id="UP000466442">
    <property type="component" value="Unassembled WGS sequence"/>
</dbReference>
<keyword evidence="3" id="KW-0238">DNA-binding</keyword>
<organism evidence="7 8">
    <name type="scientific">Apolygus lucorum</name>
    <name type="common">Small green plant bug</name>
    <name type="synonym">Lygocoris lucorum</name>
    <dbReference type="NCBI Taxonomy" id="248454"/>
    <lineage>
        <taxon>Eukaryota</taxon>
        <taxon>Metazoa</taxon>
        <taxon>Ecdysozoa</taxon>
        <taxon>Arthropoda</taxon>
        <taxon>Hexapoda</taxon>
        <taxon>Insecta</taxon>
        <taxon>Pterygota</taxon>
        <taxon>Neoptera</taxon>
        <taxon>Paraneoptera</taxon>
        <taxon>Hemiptera</taxon>
        <taxon>Heteroptera</taxon>
        <taxon>Panheteroptera</taxon>
        <taxon>Cimicomorpha</taxon>
        <taxon>Miridae</taxon>
        <taxon>Mirini</taxon>
        <taxon>Apolygus</taxon>
    </lineage>
</organism>
<dbReference type="PANTHER" id="PTHR23349">
    <property type="entry name" value="BASIC HELIX-LOOP-HELIX TRANSCRIPTION FACTOR, TWIST"/>
    <property type="match status" value="1"/>
</dbReference>
<keyword evidence="2" id="KW-0805">Transcription regulation</keyword>
<evidence type="ECO:0000256" key="5">
    <source>
        <dbReference type="ARBA" id="ARBA00023242"/>
    </source>
</evidence>
<dbReference type="GO" id="GO:0005634">
    <property type="term" value="C:nucleus"/>
    <property type="evidence" value="ECO:0007669"/>
    <property type="project" value="UniProtKB-SubCell"/>
</dbReference>